<sequence>MTDPTLALASDYAVWTAIVVLALALLAFCVHLAVTGSARERRADRLVRERERVGAAVGGAEPADRAGADDAHGDHGRAHPTREADARTGTPSRRWGVIGLQLTWLATFAVLGGTVLRALSVSRAPLGNMYEFALGTVSFALVIYSVWALRKDRLWLGAFVVGPALVILGAAKLSWYTEASQLMPALDNIWLVIHVTIAVLATALFVIGAALAVAYLLRDRAERRGEVSGWLSALPRATALERMTYGMHIVAFPLWTFTVIAGAIWAEQAWGRYWGWDPKETWSFVIWVVYAAYLHARATTGWSTRQATWVALVGFVCLILNYTAVNLLMTGLHSYSGVST</sequence>
<name>A0A285VQN4_9MICO</name>
<evidence type="ECO:0000313" key="10">
    <source>
        <dbReference type="Proteomes" id="UP000219688"/>
    </source>
</evidence>
<keyword evidence="2 7" id="KW-0812">Transmembrane</keyword>
<dbReference type="Proteomes" id="UP000219688">
    <property type="component" value="Unassembled WGS sequence"/>
</dbReference>
<evidence type="ECO:0000256" key="3">
    <source>
        <dbReference type="ARBA" id="ARBA00022748"/>
    </source>
</evidence>
<feature type="transmembrane region" description="Helical" evidence="7">
    <location>
        <begin position="281"/>
        <end position="296"/>
    </location>
</feature>
<evidence type="ECO:0000256" key="6">
    <source>
        <dbReference type="SAM" id="MobiDB-lite"/>
    </source>
</evidence>
<evidence type="ECO:0000313" key="9">
    <source>
        <dbReference type="EMBL" id="SOC56380.1"/>
    </source>
</evidence>
<evidence type="ECO:0000259" key="8">
    <source>
        <dbReference type="Pfam" id="PF01578"/>
    </source>
</evidence>
<feature type="domain" description="Cytochrome c assembly protein" evidence="8">
    <location>
        <begin position="133"/>
        <end position="333"/>
    </location>
</feature>
<evidence type="ECO:0000256" key="5">
    <source>
        <dbReference type="ARBA" id="ARBA00023136"/>
    </source>
</evidence>
<feature type="region of interest" description="Disordered" evidence="6">
    <location>
        <begin position="54"/>
        <end position="90"/>
    </location>
</feature>
<evidence type="ECO:0000256" key="1">
    <source>
        <dbReference type="ARBA" id="ARBA00004141"/>
    </source>
</evidence>
<dbReference type="NCBIfam" id="TIGR03144">
    <property type="entry name" value="cytochr_II_ccsB"/>
    <property type="match status" value="1"/>
</dbReference>
<feature type="transmembrane region" description="Helical" evidence="7">
    <location>
        <begin position="308"/>
        <end position="329"/>
    </location>
</feature>
<dbReference type="PANTHER" id="PTHR30071">
    <property type="entry name" value="HEME EXPORTER PROTEIN C"/>
    <property type="match status" value="1"/>
</dbReference>
<keyword evidence="3" id="KW-0201">Cytochrome c-type biogenesis</keyword>
<keyword evidence="4 7" id="KW-1133">Transmembrane helix</keyword>
<dbReference type="InterPro" id="IPR045062">
    <property type="entry name" value="Cyt_c_biogenesis_CcsA/CcmC"/>
</dbReference>
<evidence type="ECO:0000256" key="4">
    <source>
        <dbReference type="ARBA" id="ARBA00022989"/>
    </source>
</evidence>
<dbReference type="Pfam" id="PF01578">
    <property type="entry name" value="Cytochrom_C_asm"/>
    <property type="match status" value="1"/>
</dbReference>
<gene>
    <name evidence="9" type="ORF">SAMN05421879_107154</name>
</gene>
<dbReference type="RefSeq" id="WP_097188493.1">
    <property type="nucleotide sequence ID" value="NZ_OBQK01000007.1"/>
</dbReference>
<feature type="transmembrane region" description="Helical" evidence="7">
    <location>
        <begin position="245"/>
        <end position="266"/>
    </location>
</feature>
<feature type="transmembrane region" description="Helical" evidence="7">
    <location>
        <begin position="12"/>
        <end position="34"/>
    </location>
</feature>
<keyword evidence="5 7" id="KW-0472">Membrane</keyword>
<comment type="subcellular location">
    <subcellularLocation>
        <location evidence="1">Membrane</location>
        <topology evidence="1">Multi-pass membrane protein</topology>
    </subcellularLocation>
</comment>
<dbReference type="EMBL" id="OBQK01000007">
    <property type="protein sequence ID" value="SOC56380.1"/>
    <property type="molecule type" value="Genomic_DNA"/>
</dbReference>
<dbReference type="GO" id="GO:0005886">
    <property type="term" value="C:plasma membrane"/>
    <property type="evidence" value="ECO:0007669"/>
    <property type="project" value="TreeGrafter"/>
</dbReference>
<feature type="compositionally biased region" description="Basic and acidic residues" evidence="6">
    <location>
        <begin position="62"/>
        <end position="86"/>
    </location>
</feature>
<feature type="transmembrane region" description="Helical" evidence="7">
    <location>
        <begin position="154"/>
        <end position="177"/>
    </location>
</feature>
<dbReference type="GO" id="GO:0020037">
    <property type="term" value="F:heme binding"/>
    <property type="evidence" value="ECO:0007669"/>
    <property type="project" value="InterPro"/>
</dbReference>
<feature type="transmembrane region" description="Helical" evidence="7">
    <location>
        <begin position="95"/>
        <end position="116"/>
    </location>
</feature>
<dbReference type="PANTHER" id="PTHR30071:SF1">
    <property type="entry name" value="CYTOCHROME B_B6 PROTEIN-RELATED"/>
    <property type="match status" value="1"/>
</dbReference>
<dbReference type="GO" id="GO:0017004">
    <property type="term" value="P:cytochrome complex assembly"/>
    <property type="evidence" value="ECO:0007669"/>
    <property type="project" value="UniProtKB-KW"/>
</dbReference>
<protein>
    <submittedName>
        <fullName evidence="9">Cytochrome c-type biogenesis protein CcsB</fullName>
    </submittedName>
</protein>
<dbReference type="InterPro" id="IPR017562">
    <property type="entry name" value="Cyt_c_biogenesis_CcsA"/>
</dbReference>
<proteinExistence type="predicted"/>
<keyword evidence="10" id="KW-1185">Reference proteome</keyword>
<organism evidence="9 10">
    <name type="scientific">Ornithinimicrobium cerasi</name>
    <dbReference type="NCBI Taxonomy" id="2248773"/>
    <lineage>
        <taxon>Bacteria</taxon>
        <taxon>Bacillati</taxon>
        <taxon>Actinomycetota</taxon>
        <taxon>Actinomycetes</taxon>
        <taxon>Micrococcales</taxon>
        <taxon>Ornithinimicrobiaceae</taxon>
        <taxon>Ornithinimicrobium</taxon>
    </lineage>
</organism>
<feature type="transmembrane region" description="Helical" evidence="7">
    <location>
        <begin position="128"/>
        <end position="147"/>
    </location>
</feature>
<evidence type="ECO:0000256" key="7">
    <source>
        <dbReference type="SAM" id="Phobius"/>
    </source>
</evidence>
<dbReference type="AlphaFoldDB" id="A0A285VQN4"/>
<reference evidence="10" key="1">
    <citation type="submission" date="2017-08" db="EMBL/GenBank/DDBJ databases">
        <authorList>
            <person name="Varghese N."/>
            <person name="Submissions S."/>
        </authorList>
    </citation>
    <scope>NUCLEOTIDE SEQUENCE [LARGE SCALE GENOMIC DNA]</scope>
    <source>
        <strain evidence="10">USBA17B2</strain>
    </source>
</reference>
<dbReference type="InterPro" id="IPR002541">
    <property type="entry name" value="Cyt_c_assembly"/>
</dbReference>
<accession>A0A285VQN4</accession>
<feature type="transmembrane region" description="Helical" evidence="7">
    <location>
        <begin position="189"/>
        <end position="217"/>
    </location>
</feature>
<evidence type="ECO:0000256" key="2">
    <source>
        <dbReference type="ARBA" id="ARBA00022692"/>
    </source>
</evidence>